<accession>A0ABS0U104</accession>
<sequence length="385" mass="43834">MHDPTKYDDTNHNYWNGELISSLAEHQEDKEFAEWNIIDGPGSGNLQIDQLWVESKIYSEFTGQAFGNGWKENIDHALHILKGKFEKKQTNLTQEKCKILENAGVPVTLKTNSFLCWRYSCGKTPITSQELQQKIIEMYRKTHRNVTQVNLVGWSRGGISCHMLANAMLHDDELKKIPVNIFAVDPVPGPLNFKIEMTTLGNNVKEYIAFYALNERSKNFACEIPKTDKSTRVHIFPMPGRHATLAGNGFEDGEGKITNAKKDRLKEPGYIVRHFAEVCLTRWGVKFKKGKTLGLTDEKIKAYHQAMERDKLIYQKMQSNCYITKWLAGVGGTENSNGERSVSNCEKWAAFSSIQGNQFSPKEGLSASYLKNPNIYDVLKKLKFR</sequence>
<evidence type="ECO:0000313" key="1">
    <source>
        <dbReference type="EMBL" id="MBI6547562.1"/>
    </source>
</evidence>
<keyword evidence="2" id="KW-1185">Reference proteome</keyword>
<protein>
    <recommendedName>
        <fullName evidence="3">DUF2235 domain-containing protein</fullName>
    </recommendedName>
</protein>
<organism evidence="1 2">
    <name type="scientific">Xenorhabdus lircayensis</name>
    <dbReference type="NCBI Taxonomy" id="2763499"/>
    <lineage>
        <taxon>Bacteria</taxon>
        <taxon>Pseudomonadati</taxon>
        <taxon>Pseudomonadota</taxon>
        <taxon>Gammaproteobacteria</taxon>
        <taxon>Enterobacterales</taxon>
        <taxon>Morganellaceae</taxon>
        <taxon>Xenorhabdus</taxon>
    </lineage>
</organism>
<name>A0ABS0U104_9GAMM</name>
<dbReference type="Proteomes" id="UP000696184">
    <property type="component" value="Unassembled WGS sequence"/>
</dbReference>
<dbReference type="EMBL" id="JACOII010000014">
    <property type="protein sequence ID" value="MBI6547562.1"/>
    <property type="molecule type" value="Genomic_DNA"/>
</dbReference>
<evidence type="ECO:0000313" key="2">
    <source>
        <dbReference type="Proteomes" id="UP000696184"/>
    </source>
</evidence>
<comment type="caution">
    <text evidence="1">The sequence shown here is derived from an EMBL/GenBank/DDBJ whole genome shotgun (WGS) entry which is preliminary data.</text>
</comment>
<evidence type="ECO:0008006" key="3">
    <source>
        <dbReference type="Google" id="ProtNLM"/>
    </source>
</evidence>
<gene>
    <name evidence="1" type="ORF">H8A87_02160</name>
</gene>
<reference evidence="1 2" key="1">
    <citation type="submission" date="2020-08" db="EMBL/GenBank/DDBJ databases">
        <title>Description of Xenorhabdus lircayensis sp. nov., the symbiotic bacterium associated with the entomopathogenic nematode Steirnernema unicornum.</title>
        <authorList>
            <person name="Castaneda-Alvarez C."/>
            <person name="Prodan S."/>
            <person name="Zamorano A."/>
            <person name="San-Blas E."/>
            <person name="Aballay E."/>
        </authorList>
    </citation>
    <scope>NUCLEOTIDE SEQUENCE [LARGE SCALE GENOMIC DNA]</scope>
    <source>
        <strain evidence="1 2">VLS</strain>
    </source>
</reference>
<dbReference type="RefSeq" id="WP_198688369.1">
    <property type="nucleotide sequence ID" value="NZ_CAWPUD010000010.1"/>
</dbReference>
<proteinExistence type="predicted"/>